<name>S7ZA47_STRMT</name>
<evidence type="ECO:0000313" key="2">
    <source>
        <dbReference type="Proteomes" id="UP000014970"/>
    </source>
</evidence>
<sequence length="44" mass="5498">MLLLSKKFFILYPLYYFIHFKIEEAFCFLTQINLQETKILLYIF</sequence>
<comment type="caution">
    <text evidence="1">The sequence shown here is derived from an EMBL/GenBank/DDBJ whole genome shotgun (WGS) entry which is preliminary data.</text>
</comment>
<evidence type="ECO:0000313" key="1">
    <source>
        <dbReference type="EMBL" id="EPR96988.1"/>
    </source>
</evidence>
<reference evidence="1 2" key="1">
    <citation type="submission" date="2013-06" db="EMBL/GenBank/DDBJ databases">
        <title>Genome sequencing of Streptococcus mitis strains.</title>
        <authorList>
            <person name="Ikryannikova L.N."/>
            <person name="Ilina E.N."/>
            <person name="Kostryukova E.S."/>
            <person name="Semashko T.A."/>
            <person name="Savinova T.A."/>
            <person name="Karpova I.Y."/>
            <person name="Larin A.K."/>
            <person name="Ischenko D.S."/>
            <person name="Dubovickaya V.A."/>
            <person name="Sidorenko S.V."/>
            <person name="Govorun V.M."/>
        </authorList>
    </citation>
    <scope>NUCLEOTIDE SEQUENCE [LARGE SCALE GENOMIC DNA]</scope>
    <source>
        <strain evidence="1 2">18/56</strain>
    </source>
</reference>
<dbReference type="Proteomes" id="UP000014970">
    <property type="component" value="Unassembled WGS sequence"/>
</dbReference>
<dbReference type="EMBL" id="ATAA01000003">
    <property type="protein sequence ID" value="EPR96988.1"/>
    <property type="molecule type" value="Genomic_DNA"/>
</dbReference>
<protein>
    <submittedName>
        <fullName evidence="1">Uncharacterized protein</fullName>
    </submittedName>
</protein>
<gene>
    <name evidence="1" type="ORF">M059_02655</name>
</gene>
<dbReference type="AlphaFoldDB" id="S7ZA47"/>
<organism evidence="1 2">
    <name type="scientific">Streptococcus mitis 18/56</name>
    <dbReference type="NCBI Taxonomy" id="1340485"/>
    <lineage>
        <taxon>Bacteria</taxon>
        <taxon>Bacillati</taxon>
        <taxon>Bacillota</taxon>
        <taxon>Bacilli</taxon>
        <taxon>Lactobacillales</taxon>
        <taxon>Streptococcaceae</taxon>
        <taxon>Streptococcus</taxon>
        <taxon>Streptococcus mitis group</taxon>
    </lineage>
</organism>
<proteinExistence type="predicted"/>
<accession>S7ZA47</accession>